<feature type="region of interest" description="Disordered" evidence="1">
    <location>
        <begin position="104"/>
        <end position="129"/>
    </location>
</feature>
<dbReference type="EMBL" id="CAXAMM010026609">
    <property type="protein sequence ID" value="CAK9059260.1"/>
    <property type="molecule type" value="Genomic_DNA"/>
</dbReference>
<organism evidence="2 3">
    <name type="scientific">Durusdinium trenchii</name>
    <dbReference type="NCBI Taxonomy" id="1381693"/>
    <lineage>
        <taxon>Eukaryota</taxon>
        <taxon>Sar</taxon>
        <taxon>Alveolata</taxon>
        <taxon>Dinophyceae</taxon>
        <taxon>Suessiales</taxon>
        <taxon>Symbiodiniaceae</taxon>
        <taxon>Durusdinium</taxon>
    </lineage>
</organism>
<feature type="compositionally biased region" description="Pro residues" evidence="1">
    <location>
        <begin position="109"/>
        <end position="120"/>
    </location>
</feature>
<evidence type="ECO:0000256" key="1">
    <source>
        <dbReference type="SAM" id="MobiDB-lite"/>
    </source>
</evidence>
<evidence type="ECO:0000313" key="2">
    <source>
        <dbReference type="EMBL" id="CAK9059260.1"/>
    </source>
</evidence>
<feature type="non-terminal residue" evidence="2">
    <location>
        <position position="1"/>
    </location>
</feature>
<proteinExistence type="predicted"/>
<reference evidence="2 3" key="1">
    <citation type="submission" date="2024-02" db="EMBL/GenBank/DDBJ databases">
        <authorList>
            <person name="Chen Y."/>
            <person name="Shah S."/>
            <person name="Dougan E. K."/>
            <person name="Thang M."/>
            <person name="Chan C."/>
        </authorList>
    </citation>
    <scope>NUCLEOTIDE SEQUENCE [LARGE SCALE GENOMIC DNA]</scope>
</reference>
<gene>
    <name evidence="2" type="ORF">SCF082_LOCUS31427</name>
</gene>
<keyword evidence="3" id="KW-1185">Reference proteome</keyword>
<comment type="caution">
    <text evidence="2">The sequence shown here is derived from an EMBL/GenBank/DDBJ whole genome shotgun (WGS) entry which is preliminary data.</text>
</comment>
<accession>A0ABP0N632</accession>
<dbReference type="Proteomes" id="UP001642464">
    <property type="component" value="Unassembled WGS sequence"/>
</dbReference>
<sequence length="244" mass="27364">DVNYQLKQLQKVAKKEGVLESNPDFESLADDAVADLPVRDHENPKWAARNIKQYYYTGKLLTQKLHSNQSLTKAKQSVTDLENDHFQQVENALKVEQPIGQIMLGGRPPRLPAPGPAPPEPEPEEGKLEKDYSKAFGSLKKALATLGSGLDKLSLLQESLSKAEGEHKTSLAGAISAWEDKKKHWMKEIGRKYEPTMPECEPAQGKTLIAEMDKEKKRMEEDMKSLNKAISPTRLWAKNEGHLK</sequence>
<protein>
    <submittedName>
        <fullName evidence="2">Uncharacterized protein</fullName>
    </submittedName>
</protein>
<evidence type="ECO:0000313" key="3">
    <source>
        <dbReference type="Proteomes" id="UP001642464"/>
    </source>
</evidence>
<name>A0ABP0N632_9DINO</name>